<feature type="compositionally biased region" description="Low complexity" evidence="1">
    <location>
        <begin position="45"/>
        <end position="60"/>
    </location>
</feature>
<dbReference type="STRING" id="1166337.SAMN05192580_0541"/>
<dbReference type="AlphaFoldDB" id="A0A1I6JMK1"/>
<proteinExistence type="predicted"/>
<accession>A0A1I6JMK1</accession>
<reference evidence="2 3" key="1">
    <citation type="submission" date="2016-10" db="EMBL/GenBank/DDBJ databases">
        <authorList>
            <person name="de Groot N.N."/>
        </authorList>
    </citation>
    <scope>NUCLEOTIDE SEQUENCE [LARGE SCALE GENOMIC DNA]</scope>
    <source>
        <strain evidence="2 3">S5-249</strain>
    </source>
</reference>
<feature type="region of interest" description="Disordered" evidence="1">
    <location>
        <begin position="206"/>
        <end position="229"/>
    </location>
</feature>
<feature type="compositionally biased region" description="Acidic residues" evidence="1">
    <location>
        <begin position="13"/>
        <end position="23"/>
    </location>
</feature>
<evidence type="ECO:0000313" key="3">
    <source>
        <dbReference type="Proteomes" id="UP000198824"/>
    </source>
</evidence>
<evidence type="ECO:0000256" key="1">
    <source>
        <dbReference type="SAM" id="MobiDB-lite"/>
    </source>
</evidence>
<name>A0A1I6JMK1_9SPHN</name>
<organism evidence="2 3">
    <name type="scientific">Sphingomonas jatrophae</name>
    <dbReference type="NCBI Taxonomy" id="1166337"/>
    <lineage>
        <taxon>Bacteria</taxon>
        <taxon>Pseudomonadati</taxon>
        <taxon>Pseudomonadota</taxon>
        <taxon>Alphaproteobacteria</taxon>
        <taxon>Sphingomonadales</taxon>
        <taxon>Sphingomonadaceae</taxon>
        <taxon>Sphingomonas</taxon>
    </lineage>
</organism>
<feature type="compositionally biased region" description="Gly residues" evidence="1">
    <location>
        <begin position="61"/>
        <end position="79"/>
    </location>
</feature>
<keyword evidence="3" id="KW-1185">Reference proteome</keyword>
<protein>
    <submittedName>
        <fullName evidence="2">Uncharacterized protein</fullName>
    </submittedName>
</protein>
<dbReference type="Proteomes" id="UP000198824">
    <property type="component" value="Unassembled WGS sequence"/>
</dbReference>
<sequence length="229" mass="22714">MATTPLPEGTDSVIDDSGTEIDDTVGSIDATVAAPMDSGAEADQATATTTPGGESSSTGGSASGGATSGTTAGSGGAAGAAGDTLRNARDQASQKAQDFKGQATDKLRAYAVGGKDKASETIQGFAKMLEDAADQVEEKVGPQYSGYARQMSQTLGGFASTIDEKDVDELFEQARDAVKKSPGIAIGAAAALGFVLARVIKAGLDTGTSTSTGADNDVTFTPASSGDRA</sequence>
<evidence type="ECO:0000313" key="2">
    <source>
        <dbReference type="EMBL" id="SFR80208.1"/>
    </source>
</evidence>
<dbReference type="Gene3D" id="1.20.120.20">
    <property type="entry name" value="Apolipoprotein"/>
    <property type="match status" value="1"/>
</dbReference>
<feature type="region of interest" description="Disordered" evidence="1">
    <location>
        <begin position="1"/>
        <end position="82"/>
    </location>
</feature>
<dbReference type="EMBL" id="FOZG01000001">
    <property type="protein sequence ID" value="SFR80208.1"/>
    <property type="molecule type" value="Genomic_DNA"/>
</dbReference>
<gene>
    <name evidence="2" type="ORF">SAMN05192580_0541</name>
</gene>